<gene>
    <name evidence="4" type="ORF">STAS_07048</name>
</gene>
<dbReference type="Proteomes" id="UP000325081">
    <property type="component" value="Unassembled WGS sequence"/>
</dbReference>
<dbReference type="Gene3D" id="1.20.140.40">
    <property type="entry name" value="Invertase/pectin methylesterase inhibitor family protein"/>
    <property type="match status" value="1"/>
</dbReference>
<organism evidence="4 5">
    <name type="scientific">Striga asiatica</name>
    <name type="common">Asiatic witchweed</name>
    <name type="synonym">Buchnera asiatica</name>
    <dbReference type="NCBI Taxonomy" id="4170"/>
    <lineage>
        <taxon>Eukaryota</taxon>
        <taxon>Viridiplantae</taxon>
        <taxon>Streptophyta</taxon>
        <taxon>Embryophyta</taxon>
        <taxon>Tracheophyta</taxon>
        <taxon>Spermatophyta</taxon>
        <taxon>Magnoliopsida</taxon>
        <taxon>eudicotyledons</taxon>
        <taxon>Gunneridae</taxon>
        <taxon>Pentapetalae</taxon>
        <taxon>asterids</taxon>
        <taxon>lamiids</taxon>
        <taxon>Lamiales</taxon>
        <taxon>Orobanchaceae</taxon>
        <taxon>Buchnereae</taxon>
        <taxon>Striga</taxon>
    </lineage>
</organism>
<dbReference type="EMBL" id="BKCP01004417">
    <property type="protein sequence ID" value="GER31069.1"/>
    <property type="molecule type" value="Genomic_DNA"/>
</dbReference>
<dbReference type="PANTHER" id="PTHR31080:SF64">
    <property type="entry name" value="PLANT INVERTASE_PECTIN METHYLESTERASE INHIBITOR SUPERFAMILY PROTEIN"/>
    <property type="match status" value="1"/>
</dbReference>
<feature type="domain" description="Pectinesterase inhibitor" evidence="3">
    <location>
        <begin position="22"/>
        <end position="181"/>
    </location>
</feature>
<dbReference type="GO" id="GO:0004857">
    <property type="term" value="F:enzyme inhibitor activity"/>
    <property type="evidence" value="ECO:0007669"/>
    <property type="project" value="InterPro"/>
</dbReference>
<dbReference type="InterPro" id="IPR006501">
    <property type="entry name" value="Pectinesterase_inhib_dom"/>
</dbReference>
<comment type="caution">
    <text evidence="4">The sequence shown here is derived from an EMBL/GenBank/DDBJ whole genome shotgun (WGS) entry which is preliminary data.</text>
</comment>
<dbReference type="OrthoDB" id="1430376at2759"/>
<dbReference type="Pfam" id="PF04043">
    <property type="entry name" value="PMEI"/>
    <property type="match status" value="1"/>
</dbReference>
<dbReference type="InterPro" id="IPR051955">
    <property type="entry name" value="PME_Inhibitor"/>
</dbReference>
<protein>
    <submittedName>
        <fullName evidence="4">Plant invertase/pectin methylesterase inhibitor</fullName>
    </submittedName>
</protein>
<feature type="chain" id="PRO_5022792647" evidence="2">
    <location>
        <begin position="18"/>
        <end position="192"/>
    </location>
</feature>
<dbReference type="CDD" id="cd15798">
    <property type="entry name" value="PMEI-like_3"/>
    <property type="match status" value="1"/>
</dbReference>
<evidence type="ECO:0000313" key="4">
    <source>
        <dbReference type="EMBL" id="GER31069.1"/>
    </source>
</evidence>
<name>A0A5A7PE69_STRAF</name>
<dbReference type="AlphaFoldDB" id="A0A5A7PE69"/>
<accession>A0A5A7PE69</accession>
<evidence type="ECO:0000259" key="3">
    <source>
        <dbReference type="SMART" id="SM00856"/>
    </source>
</evidence>
<dbReference type="PANTHER" id="PTHR31080">
    <property type="entry name" value="PECTINESTERASE INHIBITOR-LIKE"/>
    <property type="match status" value="1"/>
</dbReference>
<evidence type="ECO:0000313" key="5">
    <source>
        <dbReference type="Proteomes" id="UP000325081"/>
    </source>
</evidence>
<feature type="signal peptide" evidence="2">
    <location>
        <begin position="1"/>
        <end position="17"/>
    </location>
</feature>
<reference evidence="5" key="1">
    <citation type="journal article" date="2019" name="Curr. Biol.">
        <title>Genome Sequence of Striga asiatica Provides Insight into the Evolution of Plant Parasitism.</title>
        <authorList>
            <person name="Yoshida S."/>
            <person name="Kim S."/>
            <person name="Wafula E.K."/>
            <person name="Tanskanen J."/>
            <person name="Kim Y.M."/>
            <person name="Honaas L."/>
            <person name="Yang Z."/>
            <person name="Spallek T."/>
            <person name="Conn C.E."/>
            <person name="Ichihashi Y."/>
            <person name="Cheong K."/>
            <person name="Cui S."/>
            <person name="Der J.P."/>
            <person name="Gundlach H."/>
            <person name="Jiao Y."/>
            <person name="Hori C."/>
            <person name="Ishida J.K."/>
            <person name="Kasahara H."/>
            <person name="Kiba T."/>
            <person name="Kim M.S."/>
            <person name="Koo N."/>
            <person name="Laohavisit A."/>
            <person name="Lee Y.H."/>
            <person name="Lumba S."/>
            <person name="McCourt P."/>
            <person name="Mortimer J.C."/>
            <person name="Mutuku J.M."/>
            <person name="Nomura T."/>
            <person name="Sasaki-Sekimoto Y."/>
            <person name="Seto Y."/>
            <person name="Wang Y."/>
            <person name="Wakatake T."/>
            <person name="Sakakibara H."/>
            <person name="Demura T."/>
            <person name="Yamaguchi S."/>
            <person name="Yoneyama K."/>
            <person name="Manabe R.I."/>
            <person name="Nelson D.C."/>
            <person name="Schulman A.H."/>
            <person name="Timko M.P."/>
            <person name="dePamphilis C.W."/>
            <person name="Choi D."/>
            <person name="Shirasu K."/>
        </authorList>
    </citation>
    <scope>NUCLEOTIDE SEQUENCE [LARGE SCALE GENOMIC DNA]</scope>
    <source>
        <strain evidence="5">cv. UVA1</strain>
    </source>
</reference>
<evidence type="ECO:0000256" key="1">
    <source>
        <dbReference type="ARBA" id="ARBA00022729"/>
    </source>
</evidence>
<dbReference type="SMART" id="SM00856">
    <property type="entry name" value="PMEI"/>
    <property type="match status" value="1"/>
</dbReference>
<proteinExistence type="predicted"/>
<sequence>MLHSLILTFLLIPACSATSIPAAAEFIHTSCNNTLYPDVCYNSLSRYAAAVRRDPARLAAVAVRVSLSRASRTSAYLRNLTGRADYGPNPRAAAALRDCLSVFEDAVDQIRGSFRQMRSLTGTGERLRFQVSNVQTWMSAALTNEDTCADGFDDVDNCPVKADVCDRALWVRKTTSNALALVNGFVTKVTGP</sequence>
<dbReference type="NCBIfam" id="TIGR01614">
    <property type="entry name" value="PME_inhib"/>
    <property type="match status" value="1"/>
</dbReference>
<dbReference type="InterPro" id="IPR035513">
    <property type="entry name" value="Invertase/methylesterase_inhib"/>
</dbReference>
<evidence type="ECO:0000256" key="2">
    <source>
        <dbReference type="SAM" id="SignalP"/>
    </source>
</evidence>
<dbReference type="SUPFAM" id="SSF101148">
    <property type="entry name" value="Plant invertase/pectin methylesterase inhibitor"/>
    <property type="match status" value="1"/>
</dbReference>
<keyword evidence="5" id="KW-1185">Reference proteome</keyword>
<keyword evidence="1 2" id="KW-0732">Signal</keyword>